<evidence type="ECO:0000313" key="4">
    <source>
        <dbReference type="EMBL" id="CAH0555661.1"/>
    </source>
</evidence>
<name>A0A9P0B3G9_BRAAE</name>
<dbReference type="GO" id="GO:0005576">
    <property type="term" value="C:extracellular region"/>
    <property type="evidence" value="ECO:0007669"/>
    <property type="project" value="TreeGrafter"/>
</dbReference>
<dbReference type="InterPro" id="IPR018188">
    <property type="entry name" value="RNase_T2_His_AS_1"/>
</dbReference>
<dbReference type="EMBL" id="OV121135">
    <property type="protein sequence ID" value="CAH0555661.1"/>
    <property type="molecule type" value="Genomic_DNA"/>
</dbReference>
<dbReference type="GO" id="GO:0006401">
    <property type="term" value="P:RNA catabolic process"/>
    <property type="evidence" value="ECO:0007669"/>
    <property type="project" value="TreeGrafter"/>
</dbReference>
<dbReference type="InterPro" id="IPR033130">
    <property type="entry name" value="RNase_T2_His_AS_2"/>
</dbReference>
<dbReference type="PROSITE" id="PS00530">
    <property type="entry name" value="RNASE_T2_1"/>
    <property type="match status" value="1"/>
</dbReference>
<dbReference type="GO" id="GO:0003723">
    <property type="term" value="F:RNA binding"/>
    <property type="evidence" value="ECO:0007669"/>
    <property type="project" value="InterPro"/>
</dbReference>
<dbReference type="InterPro" id="IPR001568">
    <property type="entry name" value="RNase_T2-like"/>
</dbReference>
<sequence length="223" mass="26286">MAKLISIFCCFFIFYSKVNCKNETYNFLLFTQRWAPGACKEWLDMNETNSCYDVPHTHWTIHGLWPEWNIYCNDNPLDMSQLLNFEELLTQLWPTTRNLTNQLFNDCVTFWSHEWEKHGTCAMALPQFNTINKYFLQNLSWNLEYDVYTSLEINGITPDSNRGYKFADIRTALINSFGKIPDIICTTDNLINEVRLCFDLESNLIDCTVIQSNCNIDKDVLYR</sequence>
<organism evidence="4 5">
    <name type="scientific">Brassicogethes aeneus</name>
    <name type="common">Rape pollen beetle</name>
    <name type="synonym">Meligethes aeneus</name>
    <dbReference type="NCBI Taxonomy" id="1431903"/>
    <lineage>
        <taxon>Eukaryota</taxon>
        <taxon>Metazoa</taxon>
        <taxon>Ecdysozoa</taxon>
        <taxon>Arthropoda</taxon>
        <taxon>Hexapoda</taxon>
        <taxon>Insecta</taxon>
        <taxon>Pterygota</taxon>
        <taxon>Neoptera</taxon>
        <taxon>Endopterygota</taxon>
        <taxon>Coleoptera</taxon>
        <taxon>Polyphaga</taxon>
        <taxon>Cucujiformia</taxon>
        <taxon>Nitidulidae</taxon>
        <taxon>Meligethinae</taxon>
        <taxon>Brassicogethes</taxon>
    </lineage>
</organism>
<dbReference type="GO" id="GO:0033897">
    <property type="term" value="F:ribonuclease T2 activity"/>
    <property type="evidence" value="ECO:0007669"/>
    <property type="project" value="InterPro"/>
</dbReference>
<protein>
    <submittedName>
        <fullName evidence="4">Uncharacterized protein</fullName>
    </submittedName>
</protein>
<reference evidence="4" key="1">
    <citation type="submission" date="2021-12" db="EMBL/GenBank/DDBJ databases">
        <authorList>
            <person name="King R."/>
        </authorList>
    </citation>
    <scope>NUCLEOTIDE SEQUENCE</scope>
</reference>
<evidence type="ECO:0000256" key="1">
    <source>
        <dbReference type="ARBA" id="ARBA00007469"/>
    </source>
</evidence>
<keyword evidence="3" id="KW-0732">Signal</keyword>
<dbReference type="Proteomes" id="UP001154078">
    <property type="component" value="Chromosome 4"/>
</dbReference>
<comment type="similarity">
    <text evidence="1 2">Belongs to the RNase T2 family.</text>
</comment>
<proteinExistence type="inferred from homology"/>
<feature type="chain" id="PRO_5040255273" evidence="3">
    <location>
        <begin position="21"/>
        <end position="223"/>
    </location>
</feature>
<dbReference type="PROSITE" id="PS00531">
    <property type="entry name" value="RNASE_T2_2"/>
    <property type="match status" value="1"/>
</dbReference>
<dbReference type="AlphaFoldDB" id="A0A9P0B3G9"/>
<feature type="signal peptide" evidence="3">
    <location>
        <begin position="1"/>
        <end position="20"/>
    </location>
</feature>
<dbReference type="PANTHER" id="PTHR11240:SF22">
    <property type="entry name" value="RIBONUCLEASE T2"/>
    <property type="match status" value="1"/>
</dbReference>
<evidence type="ECO:0000313" key="5">
    <source>
        <dbReference type="Proteomes" id="UP001154078"/>
    </source>
</evidence>
<dbReference type="PANTHER" id="PTHR11240">
    <property type="entry name" value="RIBONUCLEASE T2"/>
    <property type="match status" value="1"/>
</dbReference>
<dbReference type="InterPro" id="IPR036430">
    <property type="entry name" value="RNase_T2-like_sf"/>
</dbReference>
<accession>A0A9P0B3G9</accession>
<evidence type="ECO:0000256" key="2">
    <source>
        <dbReference type="RuleBase" id="RU004328"/>
    </source>
</evidence>
<dbReference type="Gene3D" id="3.90.730.10">
    <property type="entry name" value="Ribonuclease T2-like"/>
    <property type="match status" value="1"/>
</dbReference>
<evidence type="ECO:0000256" key="3">
    <source>
        <dbReference type="SAM" id="SignalP"/>
    </source>
</evidence>
<dbReference type="OrthoDB" id="435754at2759"/>
<gene>
    <name evidence="4" type="ORF">MELIAE_LOCUS6970</name>
</gene>
<keyword evidence="5" id="KW-1185">Reference proteome</keyword>
<dbReference type="SUPFAM" id="SSF55895">
    <property type="entry name" value="Ribonuclease Rh-like"/>
    <property type="match status" value="1"/>
</dbReference>
<dbReference type="Pfam" id="PF00445">
    <property type="entry name" value="Ribonuclease_T2"/>
    <property type="match status" value="1"/>
</dbReference>